<dbReference type="Proteomes" id="UP001225316">
    <property type="component" value="Unassembled WGS sequence"/>
</dbReference>
<dbReference type="SUPFAM" id="SSF49899">
    <property type="entry name" value="Concanavalin A-like lectins/glucanases"/>
    <property type="match status" value="2"/>
</dbReference>
<dbReference type="CDD" id="cd14488">
    <property type="entry name" value="CBM6-CBM35-CBM36_like_2"/>
    <property type="match status" value="2"/>
</dbReference>
<protein>
    <recommendedName>
        <fullName evidence="2">GH16 domain-containing protein</fullName>
    </recommendedName>
</protein>
<evidence type="ECO:0000313" key="4">
    <source>
        <dbReference type="Proteomes" id="UP001225316"/>
    </source>
</evidence>
<reference evidence="3 4" key="1">
    <citation type="submission" date="2023-04" db="EMBL/GenBank/DDBJ databases">
        <title>A novel bacteria isolated from coastal sediment.</title>
        <authorList>
            <person name="Liu X.-J."/>
            <person name="Du Z.-J."/>
        </authorList>
    </citation>
    <scope>NUCLEOTIDE SEQUENCE [LARGE SCALE GENOMIC DNA]</scope>
    <source>
        <strain evidence="3 4">SDUM461003</strain>
    </source>
</reference>
<dbReference type="Gene3D" id="2.60.120.200">
    <property type="match status" value="1"/>
</dbReference>
<gene>
    <name evidence="3" type="ORF">QEH52_02245</name>
</gene>
<sequence>MTGLLLLAQFSQAAIIIDNTDSASVSLTGTWTSSSYHNAYYGSDYLHDGNTGKGSKSATFTPDIIIAEDHEVFLRWTSSSGRADNVPVTINHAGGATQVMVDQTANGGDWVLLGTYNFATGTTGNVVVSTTGTSGHVIVDAVQFAPVSEGQVVDIIVDSTDSEAILTGNWTASTNVGGYFGANYLHDNSSEKGGKSVRYIPNIPTVGLYDISVRWTADDNRPENTPFTVQAADGTASFLADQTQAGGMWHTLGSFVMSEGSENEVVLSTEGTNGKYVIADAVRFTESELYEVIIDNSDSVYCSISGNWSTSTTENNYYGSNYLHDGSNGKGSKSVTFAPDLTHTGMYDVFMRWSGTSNRSDSVPVNVISSNDAAGIYVNQQQNDGVWNYIGTYSFEAGTGGYVEVTTAGTDGTYVIADAVKFVRTAAEWTPDSLGDRLWLDWRSEYLEEGPVSSWTDNRGGLVAAQTVESRQPVMQNGEVFMENNTQQNLIIPHLDGSKWVPHITHRAVAILFRIDLSNTNSTGTLFAINGVGGSWESQPSVRYNGQNNTVMVNWTTPSGWNNFSFPIDPDGSVWHCLVSRREGKNFYVSLDGKDINGNYGESGKEMLDWAMPDSNIFNTGVIGDFRSWNPDLAIDSVLIVQGDVPVEDAERLMGWAMWRRGVQDNLPAEHPYRHHAPYARAETGQFTESTAAEWQAVVDFWGDASLSETPYVGDPVDLTGWTLDFGDDFDQHTVTDDVRGKGNWFSPTHQAATGSARTVKPGFNSADPMIGSPAANGSPDTYIQSNGTMTIRMQDSGGWKAGAFASVNSNGFGRMWKYPYVEARMKIGPSSTGSYRGAWPALWLKSENYFTNRTETNLEYDIYEGYISDVSGHHAAMHNWPAARKLPGRLSDHRSTGNYFGLYGNTPQGHVDLFDGEYHTYGCMITPDWVINYFDGMEMHRFPTPIEMKQPLWLLVDLAMISNEESQANGIYDLTIDYIRVYQNAAYAE</sequence>
<dbReference type="PROSITE" id="PS51762">
    <property type="entry name" value="GH16_2"/>
    <property type="match status" value="1"/>
</dbReference>
<evidence type="ECO:0000313" key="3">
    <source>
        <dbReference type="EMBL" id="MDQ8206311.1"/>
    </source>
</evidence>
<comment type="similarity">
    <text evidence="1">Belongs to the glycosyl hydrolase 16 family.</text>
</comment>
<dbReference type="Pfam" id="PF25275">
    <property type="entry name" value="Golvesin_C"/>
    <property type="match status" value="3"/>
</dbReference>
<comment type="caution">
    <text evidence="3">The sequence shown here is derived from an EMBL/GenBank/DDBJ whole genome shotgun (WGS) entry which is preliminary data.</text>
</comment>
<evidence type="ECO:0000256" key="1">
    <source>
        <dbReference type="ARBA" id="ARBA00006865"/>
    </source>
</evidence>
<keyword evidence="4" id="KW-1185">Reference proteome</keyword>
<accession>A0ABU1AQ90</accession>
<evidence type="ECO:0000259" key="2">
    <source>
        <dbReference type="PROSITE" id="PS51762"/>
    </source>
</evidence>
<dbReference type="InterPro" id="IPR000757">
    <property type="entry name" value="Beta-glucanase-like"/>
</dbReference>
<dbReference type="InterPro" id="IPR033803">
    <property type="entry name" value="CBD-like_Golvesin-Xly"/>
</dbReference>
<proteinExistence type="inferred from homology"/>
<name>A0ABU1AQ90_9BACT</name>
<organism evidence="3 4">
    <name type="scientific">Thalassobacterium maritimum</name>
    <dbReference type="NCBI Taxonomy" id="3041265"/>
    <lineage>
        <taxon>Bacteria</taxon>
        <taxon>Pseudomonadati</taxon>
        <taxon>Verrucomicrobiota</taxon>
        <taxon>Opitutia</taxon>
        <taxon>Puniceicoccales</taxon>
        <taxon>Coraliomargaritaceae</taxon>
        <taxon>Thalassobacterium</taxon>
    </lineage>
</organism>
<feature type="domain" description="GH16" evidence="2">
    <location>
        <begin position="710"/>
        <end position="988"/>
    </location>
</feature>
<dbReference type="InterPro" id="IPR013320">
    <property type="entry name" value="ConA-like_dom_sf"/>
</dbReference>
<dbReference type="EMBL" id="JARXHW010000003">
    <property type="protein sequence ID" value="MDQ8206311.1"/>
    <property type="molecule type" value="Genomic_DNA"/>
</dbReference>
<dbReference type="RefSeq" id="WP_308948345.1">
    <property type="nucleotide sequence ID" value="NZ_JARXHW010000003.1"/>
</dbReference>